<accession>A0A8T1FZQ9</accession>
<sequence>MPSSTSRRKVARCIVPECNKQVQTRKLCKAHGGGVRCQGPKCRKLAQSRGLCVAHGGGRRCGFEDCNKLAQYKGLCLSHGGGRRCGVTGCQKFVQIRGCCKAHAKRFTEEATRGASAAADNYPSKFDIPLIVGAHEQRILSSVKKKTLSSVISQDPAVRVFTAPRSFNTVGKAAICRPRSFVSPFEPFTRITTPELTRVSHYAAYSPSFHCISRTGAGGSIKSGLDTYLGWHRVELALSNSLALVTNCLVERDLINNCLKAFVGKN</sequence>
<dbReference type="InterPro" id="IPR056866">
    <property type="entry name" value="Znf_WRKY19"/>
</dbReference>
<dbReference type="EMBL" id="RCMK01000319">
    <property type="protein sequence ID" value="KAG2936841.1"/>
    <property type="molecule type" value="Genomic_DNA"/>
</dbReference>
<evidence type="ECO:0000313" key="5">
    <source>
        <dbReference type="Proteomes" id="UP000697107"/>
    </source>
</evidence>
<reference evidence="3" key="1">
    <citation type="submission" date="2018-10" db="EMBL/GenBank/DDBJ databases">
        <title>Effector identification in a new, highly contiguous assembly of the strawberry crown rot pathogen Phytophthora cactorum.</title>
        <authorList>
            <person name="Armitage A.D."/>
            <person name="Nellist C.F."/>
            <person name="Bates H."/>
            <person name="Vickerstaff R.J."/>
            <person name="Harrison R.J."/>
        </authorList>
    </citation>
    <scope>NUCLEOTIDE SEQUENCE</scope>
    <source>
        <strain evidence="2">4040</strain>
        <strain evidence="3">P415</strain>
        <strain evidence="4">P421</strain>
    </source>
</reference>
<feature type="domain" description="WRKY19-like zinc finger" evidence="1">
    <location>
        <begin position="34"/>
        <end position="57"/>
    </location>
</feature>
<evidence type="ECO:0000259" key="1">
    <source>
        <dbReference type="Pfam" id="PF24906"/>
    </source>
</evidence>
<evidence type="ECO:0000313" key="2">
    <source>
        <dbReference type="EMBL" id="KAG2936841.1"/>
    </source>
</evidence>
<dbReference type="Proteomes" id="UP000760860">
    <property type="component" value="Unassembled WGS sequence"/>
</dbReference>
<feature type="domain" description="WRKY19-like zinc finger" evidence="1">
    <location>
        <begin position="58"/>
        <end position="81"/>
    </location>
</feature>
<dbReference type="EMBL" id="RCMV01000591">
    <property type="protein sequence ID" value="KAG3215005.1"/>
    <property type="molecule type" value="Genomic_DNA"/>
</dbReference>
<evidence type="ECO:0000313" key="4">
    <source>
        <dbReference type="EMBL" id="KAG3215005.1"/>
    </source>
</evidence>
<protein>
    <recommendedName>
        <fullName evidence="1">WRKY19-like zinc finger domain-containing protein</fullName>
    </recommendedName>
</protein>
<dbReference type="Pfam" id="PF24906">
    <property type="entry name" value="Zf_WRKY19"/>
    <property type="match status" value="3"/>
</dbReference>
<dbReference type="VEuPathDB" id="FungiDB:PC110_g9670"/>
<dbReference type="PANTHER" id="PTHR31827">
    <property type="entry name" value="EMB|CAB89363.1"/>
    <property type="match status" value="1"/>
</dbReference>
<proteinExistence type="predicted"/>
<dbReference type="PANTHER" id="PTHR31827:SF1">
    <property type="entry name" value="EMB|CAB89363.1"/>
    <property type="match status" value="1"/>
</dbReference>
<feature type="domain" description="WRKY19-like zinc finger" evidence="1">
    <location>
        <begin position="12"/>
        <end position="33"/>
    </location>
</feature>
<evidence type="ECO:0000313" key="3">
    <source>
        <dbReference type="EMBL" id="KAG2986167.1"/>
    </source>
</evidence>
<dbReference type="EMBL" id="RCML01000196">
    <property type="protein sequence ID" value="KAG2986167.1"/>
    <property type="molecule type" value="Genomic_DNA"/>
</dbReference>
<organism evidence="3 5">
    <name type="scientific">Phytophthora cactorum</name>
    <dbReference type="NCBI Taxonomy" id="29920"/>
    <lineage>
        <taxon>Eukaryota</taxon>
        <taxon>Sar</taxon>
        <taxon>Stramenopiles</taxon>
        <taxon>Oomycota</taxon>
        <taxon>Peronosporomycetes</taxon>
        <taxon>Peronosporales</taxon>
        <taxon>Peronosporaceae</taxon>
        <taxon>Phytophthora</taxon>
    </lineage>
</organism>
<dbReference type="AlphaFoldDB" id="A0A8T1FZQ9"/>
<dbReference type="Proteomes" id="UP000697107">
    <property type="component" value="Unassembled WGS sequence"/>
</dbReference>
<comment type="caution">
    <text evidence="3">The sequence shown here is derived from an EMBL/GenBank/DDBJ whole genome shotgun (WGS) entry which is preliminary data.</text>
</comment>
<dbReference type="Proteomes" id="UP000736787">
    <property type="component" value="Unassembled WGS sequence"/>
</dbReference>
<name>A0A8T1FZQ9_9STRA</name>
<gene>
    <name evidence="2" type="ORF">PC117_g11943</name>
    <name evidence="3" type="ORF">PC118_g7920</name>
    <name evidence="4" type="ORF">PC129_g14095</name>
</gene>